<keyword evidence="2" id="KW-1185">Reference proteome</keyword>
<dbReference type="RefSeq" id="WP_212607969.1">
    <property type="nucleotide sequence ID" value="NZ_CP073910.1"/>
</dbReference>
<dbReference type="EMBL" id="CP073910">
    <property type="protein sequence ID" value="QUT04074.1"/>
    <property type="molecule type" value="Genomic_DNA"/>
</dbReference>
<dbReference type="AlphaFoldDB" id="A0A975PZQ6"/>
<reference evidence="1" key="1">
    <citation type="submission" date="2021-04" db="EMBL/GenBank/DDBJ databases">
        <title>Isolation of p-tert-butylphenol degrading bacteria Sphingobium phenoxybenzoativorans Tas13 from active sludge.</title>
        <authorList>
            <person name="Li Y."/>
        </authorList>
    </citation>
    <scope>NUCLEOTIDE SEQUENCE</scope>
    <source>
        <strain evidence="1">Tas13</strain>
    </source>
</reference>
<dbReference type="Proteomes" id="UP000681425">
    <property type="component" value="Chromosome"/>
</dbReference>
<evidence type="ECO:0000313" key="1">
    <source>
        <dbReference type="EMBL" id="QUT04074.1"/>
    </source>
</evidence>
<organism evidence="1 2">
    <name type="scientific">Sphingobium phenoxybenzoativorans</name>
    <dbReference type="NCBI Taxonomy" id="1592790"/>
    <lineage>
        <taxon>Bacteria</taxon>
        <taxon>Pseudomonadati</taxon>
        <taxon>Pseudomonadota</taxon>
        <taxon>Alphaproteobacteria</taxon>
        <taxon>Sphingomonadales</taxon>
        <taxon>Sphingomonadaceae</taxon>
        <taxon>Sphingobium</taxon>
    </lineage>
</organism>
<protein>
    <submittedName>
        <fullName evidence="1">Uncharacterized protein</fullName>
    </submittedName>
</protein>
<accession>A0A975PZQ6</accession>
<evidence type="ECO:0000313" key="2">
    <source>
        <dbReference type="Proteomes" id="UP000681425"/>
    </source>
</evidence>
<name>A0A975PZQ6_9SPHN</name>
<dbReference type="KEGG" id="spph:KFK14_13050"/>
<gene>
    <name evidence="1" type="ORF">KFK14_13050</name>
</gene>
<sequence length="76" mass="7999">MSIEQSVLDRLHDVVGEADALSALLAEDPHGVPPQHIDVVIGELKAILTYEGLDEGDAETVREKIAALQNPLASGG</sequence>
<proteinExistence type="predicted"/>